<organism evidence="1 2">
    <name type="scientific">Trichinella patagoniensis</name>
    <dbReference type="NCBI Taxonomy" id="990121"/>
    <lineage>
        <taxon>Eukaryota</taxon>
        <taxon>Metazoa</taxon>
        <taxon>Ecdysozoa</taxon>
        <taxon>Nematoda</taxon>
        <taxon>Enoplea</taxon>
        <taxon>Dorylaimia</taxon>
        <taxon>Trichinellida</taxon>
        <taxon>Trichinellidae</taxon>
        <taxon>Trichinella</taxon>
    </lineage>
</organism>
<comment type="caution">
    <text evidence="1">The sequence shown here is derived from an EMBL/GenBank/DDBJ whole genome shotgun (WGS) entry which is preliminary data.</text>
</comment>
<dbReference type="Proteomes" id="UP000054783">
    <property type="component" value="Unassembled WGS sequence"/>
</dbReference>
<dbReference type="EMBL" id="JYDQ01000006">
    <property type="protein sequence ID" value="KRY22850.1"/>
    <property type="molecule type" value="Genomic_DNA"/>
</dbReference>
<keyword evidence="2" id="KW-1185">Reference proteome</keyword>
<dbReference type="AlphaFoldDB" id="A0A0V1ADE6"/>
<dbReference type="OrthoDB" id="5924910at2759"/>
<accession>A0A0V1ADE6</accession>
<evidence type="ECO:0000313" key="2">
    <source>
        <dbReference type="Proteomes" id="UP000054783"/>
    </source>
</evidence>
<name>A0A0V1ADE6_9BILA</name>
<proteinExistence type="predicted"/>
<evidence type="ECO:0000313" key="1">
    <source>
        <dbReference type="EMBL" id="KRY22850.1"/>
    </source>
</evidence>
<gene>
    <name evidence="1" type="ORF">T12_6863</name>
</gene>
<reference evidence="1 2" key="1">
    <citation type="submission" date="2015-01" db="EMBL/GenBank/DDBJ databases">
        <title>Evolution of Trichinella species and genotypes.</title>
        <authorList>
            <person name="Korhonen P.K."/>
            <person name="Edoardo P."/>
            <person name="Giuseppe L.R."/>
            <person name="Gasser R.B."/>
        </authorList>
    </citation>
    <scope>NUCLEOTIDE SEQUENCE [LARGE SCALE GENOMIC DNA]</scope>
    <source>
        <strain evidence="1">ISS2496</strain>
    </source>
</reference>
<sequence>MIFSANNRLTSSLMNFASATEYLLDFTPTGLQFVERFANKEGAGILANARPQMVKGAFGPPKETVRLECSCSISCPMMASVQAFELPVSIRVVMLVPLILASTMAFFNSVAVDEEEEPTNDVTETNAVRLEALLHTFAK</sequence>
<protein>
    <submittedName>
        <fullName evidence="1">Uncharacterized protein</fullName>
    </submittedName>
</protein>